<dbReference type="Gene3D" id="3.40.50.2300">
    <property type="match status" value="1"/>
</dbReference>
<evidence type="ECO:0000256" key="3">
    <source>
        <dbReference type="PROSITE-ProRule" id="PRU00169"/>
    </source>
</evidence>
<dbReference type="InterPro" id="IPR051552">
    <property type="entry name" value="HptR"/>
</dbReference>
<keyword evidence="6" id="KW-1185">Reference proteome</keyword>
<comment type="caution">
    <text evidence="5">The sequence shown here is derived from an EMBL/GenBank/DDBJ whole genome shotgun (WGS) entry which is preliminary data.</text>
</comment>
<keyword evidence="3" id="KW-0597">Phosphoprotein</keyword>
<evidence type="ECO:0000256" key="1">
    <source>
        <dbReference type="ARBA" id="ARBA00022490"/>
    </source>
</evidence>
<keyword evidence="1" id="KW-0963">Cytoplasm</keyword>
<dbReference type="SUPFAM" id="SSF52172">
    <property type="entry name" value="CheY-like"/>
    <property type="match status" value="1"/>
</dbReference>
<name>A0A5R9GJW0_9BACL</name>
<dbReference type="AlphaFoldDB" id="A0A5R9GJW0"/>
<dbReference type="RefSeq" id="WP_138191301.1">
    <property type="nucleotide sequence ID" value="NZ_VCIW01000001.1"/>
</dbReference>
<dbReference type="Proteomes" id="UP000309676">
    <property type="component" value="Unassembled WGS sequence"/>
</dbReference>
<gene>
    <name evidence="5" type="ORF">FE782_00170</name>
</gene>
<feature type="modified residue" description="4-aspartylphosphate" evidence="3">
    <location>
        <position position="55"/>
    </location>
</feature>
<dbReference type="GO" id="GO:0003677">
    <property type="term" value="F:DNA binding"/>
    <property type="evidence" value="ECO:0007669"/>
    <property type="project" value="UniProtKB-KW"/>
</dbReference>
<dbReference type="OrthoDB" id="9794370at2"/>
<sequence length="322" mass="36980">MHPLLIVDDHAHIVEDIAGTIRWEELGVGPVYKAYSGHGALKVLEEHAVDIVMMDIKMPGMSGLELLDRIRSARPGTKCILLSGFAEFEYAKQAILAQISDYLLKPASNEEIIEVVSRVIGELARERESDEMVRRAIHTLRENLPRLHETLLLDVLQRRIGSETALLNKMRTYELQFGPGDEVAMLMIRLEEEFDDYDEHSVSLFEFAVCNITEEIFRPAFELWFGKDPHDYLVFLAKRKPDAGDADLEALAEQLQEQVRHFLKGRISILATRRGVFPRDIPPLYQQALFSFRQQVGSEREFFLTIRGEAETARIRSIERLY</sequence>
<organism evidence="5 6">
    <name type="scientific">Paenibacillus antri</name>
    <dbReference type="NCBI Taxonomy" id="2582848"/>
    <lineage>
        <taxon>Bacteria</taxon>
        <taxon>Bacillati</taxon>
        <taxon>Bacillota</taxon>
        <taxon>Bacilli</taxon>
        <taxon>Bacillales</taxon>
        <taxon>Paenibacillaceae</taxon>
        <taxon>Paenibacillus</taxon>
    </lineage>
</organism>
<proteinExistence type="predicted"/>
<protein>
    <submittedName>
        <fullName evidence="5">Response regulator</fullName>
    </submittedName>
</protein>
<dbReference type="SMART" id="SM00448">
    <property type="entry name" value="REC"/>
    <property type="match status" value="1"/>
</dbReference>
<evidence type="ECO:0000256" key="2">
    <source>
        <dbReference type="ARBA" id="ARBA00023125"/>
    </source>
</evidence>
<dbReference type="CDD" id="cd17536">
    <property type="entry name" value="REC_YesN-like"/>
    <property type="match status" value="1"/>
</dbReference>
<dbReference type="InterPro" id="IPR001789">
    <property type="entry name" value="Sig_transdc_resp-reg_receiver"/>
</dbReference>
<dbReference type="InterPro" id="IPR011006">
    <property type="entry name" value="CheY-like_superfamily"/>
</dbReference>
<keyword evidence="2" id="KW-0238">DNA-binding</keyword>
<dbReference type="Pfam" id="PF00072">
    <property type="entry name" value="Response_reg"/>
    <property type="match status" value="1"/>
</dbReference>
<dbReference type="PANTHER" id="PTHR42713:SF3">
    <property type="entry name" value="TRANSCRIPTIONAL REGULATORY PROTEIN HPTR"/>
    <property type="match status" value="1"/>
</dbReference>
<reference evidence="5 6" key="1">
    <citation type="submission" date="2019-05" db="EMBL/GenBank/DDBJ databases">
        <authorList>
            <person name="Narsing Rao M.P."/>
            <person name="Li W.J."/>
        </authorList>
    </citation>
    <scope>NUCLEOTIDE SEQUENCE [LARGE SCALE GENOMIC DNA]</scope>
    <source>
        <strain evidence="5 6">SYSU_K30003</strain>
    </source>
</reference>
<accession>A0A5R9GJW0</accession>
<dbReference type="EMBL" id="VCIW01000001">
    <property type="protein sequence ID" value="TLS53814.1"/>
    <property type="molecule type" value="Genomic_DNA"/>
</dbReference>
<evidence type="ECO:0000259" key="4">
    <source>
        <dbReference type="PROSITE" id="PS50110"/>
    </source>
</evidence>
<dbReference type="GO" id="GO:0000160">
    <property type="term" value="P:phosphorelay signal transduction system"/>
    <property type="evidence" value="ECO:0007669"/>
    <property type="project" value="InterPro"/>
</dbReference>
<dbReference type="PANTHER" id="PTHR42713">
    <property type="entry name" value="HISTIDINE KINASE-RELATED"/>
    <property type="match status" value="1"/>
</dbReference>
<feature type="domain" description="Response regulatory" evidence="4">
    <location>
        <begin position="3"/>
        <end position="120"/>
    </location>
</feature>
<evidence type="ECO:0000313" key="5">
    <source>
        <dbReference type="EMBL" id="TLS53814.1"/>
    </source>
</evidence>
<dbReference type="PROSITE" id="PS50110">
    <property type="entry name" value="RESPONSE_REGULATORY"/>
    <property type="match status" value="1"/>
</dbReference>
<evidence type="ECO:0000313" key="6">
    <source>
        <dbReference type="Proteomes" id="UP000309676"/>
    </source>
</evidence>